<accession>A0A509EI15</accession>
<feature type="region of interest" description="Disordered" evidence="1">
    <location>
        <begin position="26"/>
        <end position="52"/>
    </location>
</feature>
<evidence type="ECO:0000256" key="1">
    <source>
        <dbReference type="SAM" id="MobiDB-lite"/>
    </source>
</evidence>
<keyword evidence="3" id="KW-1185">Reference proteome</keyword>
<sequence>MRQPSLKGGLQGSPRYLEGSFEAAVAAPQDEAEDRISGVNTRSIRSDRVSIG</sequence>
<protein>
    <submittedName>
        <fullName evidence="2">Uncharacterized protein</fullName>
    </submittedName>
</protein>
<dbReference type="Proteomes" id="UP000410984">
    <property type="component" value="Unassembled WGS sequence"/>
</dbReference>
<organism evidence="2 3">
    <name type="scientific">Methylobacterium symbioticum</name>
    <dbReference type="NCBI Taxonomy" id="2584084"/>
    <lineage>
        <taxon>Bacteria</taxon>
        <taxon>Pseudomonadati</taxon>
        <taxon>Pseudomonadota</taxon>
        <taxon>Alphaproteobacteria</taxon>
        <taxon>Hyphomicrobiales</taxon>
        <taxon>Methylobacteriaceae</taxon>
        <taxon>Methylobacterium</taxon>
    </lineage>
</organism>
<name>A0A509EI15_9HYPH</name>
<dbReference type="EMBL" id="CABFPH010000059">
    <property type="protein sequence ID" value="VUD73099.1"/>
    <property type="molecule type" value="Genomic_DNA"/>
</dbReference>
<evidence type="ECO:0000313" key="2">
    <source>
        <dbReference type="EMBL" id="VUD73099.1"/>
    </source>
</evidence>
<evidence type="ECO:0000313" key="3">
    <source>
        <dbReference type="Proteomes" id="UP000410984"/>
    </source>
</evidence>
<gene>
    <name evidence="2" type="ORF">MET9862_03712</name>
</gene>
<dbReference type="AlphaFoldDB" id="A0A509EI15"/>
<proteinExistence type="predicted"/>
<reference evidence="2 3" key="1">
    <citation type="submission" date="2019-06" db="EMBL/GenBank/DDBJ databases">
        <authorList>
            <person name="Rodrigo-Torres L."/>
            <person name="Arahal R. D."/>
            <person name="Lucena T."/>
        </authorList>
    </citation>
    <scope>NUCLEOTIDE SEQUENCE [LARGE SCALE GENOMIC DNA]</scope>
    <source>
        <strain evidence="2 3">SB0023/3</strain>
    </source>
</reference>